<evidence type="ECO:0000256" key="7">
    <source>
        <dbReference type="ARBA" id="ARBA00022777"/>
    </source>
</evidence>
<feature type="domain" description="Carbohydrate kinase PfkB" evidence="13">
    <location>
        <begin position="9"/>
        <end position="280"/>
    </location>
</feature>
<feature type="binding site" evidence="12">
    <location>
        <position position="268"/>
    </location>
    <ligand>
        <name>K(+)</name>
        <dbReference type="ChEBI" id="CHEBI:29103"/>
    </ligand>
</feature>
<evidence type="ECO:0000313" key="15">
    <source>
        <dbReference type="Proteomes" id="UP001595696"/>
    </source>
</evidence>
<evidence type="ECO:0000256" key="1">
    <source>
        <dbReference type="ARBA" id="ARBA00005380"/>
    </source>
</evidence>
<keyword evidence="6 12" id="KW-0547">Nucleotide-binding</keyword>
<feature type="binding site" evidence="12">
    <location>
        <position position="273"/>
    </location>
    <ligand>
        <name>K(+)</name>
        <dbReference type="ChEBI" id="CHEBI:29103"/>
    </ligand>
</feature>
<reference evidence="15" key="1">
    <citation type="journal article" date="2019" name="Int. J. Syst. Evol. Microbiol.">
        <title>The Global Catalogue of Microorganisms (GCM) 10K type strain sequencing project: providing services to taxonomists for standard genome sequencing and annotation.</title>
        <authorList>
            <consortium name="The Broad Institute Genomics Platform"/>
            <consortium name="The Broad Institute Genome Sequencing Center for Infectious Disease"/>
            <person name="Wu L."/>
            <person name="Ma J."/>
        </authorList>
    </citation>
    <scope>NUCLEOTIDE SEQUENCE [LARGE SCALE GENOMIC DNA]</scope>
    <source>
        <strain evidence="15">CGMCC 4.7330</strain>
    </source>
</reference>
<evidence type="ECO:0000256" key="6">
    <source>
        <dbReference type="ARBA" id="ARBA00022741"/>
    </source>
</evidence>
<dbReference type="PROSITE" id="PS00584">
    <property type="entry name" value="PFKB_KINASES_2"/>
    <property type="match status" value="1"/>
</dbReference>
<comment type="function">
    <text evidence="12">Catalyzes the phosphorylation of ribose at O-5 in a reaction requiring ATP and magnesium. The resulting D-ribose-5-phosphate can then be used either for sythesis of nucleotides, histidine, and tryptophan, or as a component of the pentose phosphate pathway.</text>
</comment>
<evidence type="ECO:0000256" key="8">
    <source>
        <dbReference type="ARBA" id="ARBA00022840"/>
    </source>
</evidence>
<proteinExistence type="inferred from homology"/>
<dbReference type="GO" id="GO:0004747">
    <property type="term" value="F:ribokinase activity"/>
    <property type="evidence" value="ECO:0007669"/>
    <property type="project" value="UniProtKB-EC"/>
</dbReference>
<keyword evidence="10 12" id="KW-0630">Potassium</keyword>
<dbReference type="InterPro" id="IPR029056">
    <property type="entry name" value="Ribokinase-like"/>
</dbReference>
<feature type="binding site" evidence="12">
    <location>
        <position position="188"/>
    </location>
    <ligand>
        <name>ATP</name>
        <dbReference type="ChEBI" id="CHEBI:30616"/>
    </ligand>
</feature>
<evidence type="ECO:0000256" key="12">
    <source>
        <dbReference type="HAMAP-Rule" id="MF_01987"/>
    </source>
</evidence>
<dbReference type="SUPFAM" id="SSF53613">
    <property type="entry name" value="Ribokinase-like"/>
    <property type="match status" value="1"/>
</dbReference>
<keyword evidence="12" id="KW-0963">Cytoplasm</keyword>
<keyword evidence="7 12" id="KW-0418">Kinase</keyword>
<dbReference type="CDD" id="cd01174">
    <property type="entry name" value="ribokinase"/>
    <property type="match status" value="1"/>
</dbReference>
<dbReference type="InterPro" id="IPR011611">
    <property type="entry name" value="PfkB_dom"/>
</dbReference>
<comment type="pathway">
    <text evidence="12">Carbohydrate metabolism; D-ribose degradation; D-ribose 5-phosphate from beta-D-ribopyranose: step 2/2.</text>
</comment>
<evidence type="ECO:0000256" key="10">
    <source>
        <dbReference type="ARBA" id="ARBA00022958"/>
    </source>
</evidence>
<dbReference type="EC" id="2.7.1.15" evidence="2 12"/>
<evidence type="ECO:0000259" key="13">
    <source>
        <dbReference type="Pfam" id="PF00294"/>
    </source>
</evidence>
<feature type="binding site" evidence="12">
    <location>
        <begin position="208"/>
        <end position="213"/>
    </location>
    <ligand>
        <name>ATP</name>
        <dbReference type="ChEBI" id="CHEBI:30616"/>
    </ligand>
</feature>
<dbReference type="Pfam" id="PF00294">
    <property type="entry name" value="PfkB"/>
    <property type="match status" value="1"/>
</dbReference>
<name>A0ABV8E3Z0_9NOCA</name>
<comment type="catalytic activity">
    <reaction evidence="12">
        <text>D-ribose + ATP = D-ribose 5-phosphate + ADP + H(+)</text>
        <dbReference type="Rhea" id="RHEA:13697"/>
        <dbReference type="ChEBI" id="CHEBI:15378"/>
        <dbReference type="ChEBI" id="CHEBI:30616"/>
        <dbReference type="ChEBI" id="CHEBI:47013"/>
        <dbReference type="ChEBI" id="CHEBI:78346"/>
        <dbReference type="ChEBI" id="CHEBI:456216"/>
        <dbReference type="EC" id="2.7.1.15"/>
    </reaction>
</comment>
<keyword evidence="4 12" id="KW-0808">Transferase</keyword>
<keyword evidence="15" id="KW-1185">Reference proteome</keyword>
<evidence type="ECO:0000256" key="9">
    <source>
        <dbReference type="ARBA" id="ARBA00022842"/>
    </source>
</evidence>
<gene>
    <name evidence="12" type="primary">rbsK</name>
    <name evidence="14" type="ORF">ACFO0B_30180</name>
</gene>
<evidence type="ECO:0000256" key="2">
    <source>
        <dbReference type="ARBA" id="ARBA00012035"/>
    </source>
</evidence>
<feature type="binding site" evidence="12">
    <location>
        <position position="240"/>
    </location>
    <ligand>
        <name>substrate</name>
    </ligand>
</feature>
<feature type="binding site" evidence="12">
    <location>
        <begin position="17"/>
        <end position="19"/>
    </location>
    <ligand>
        <name>substrate</name>
    </ligand>
</feature>
<dbReference type="InterPro" id="IPR002173">
    <property type="entry name" value="Carboh/pur_kinase_PfkB_CS"/>
</dbReference>
<dbReference type="HAMAP" id="MF_01987">
    <property type="entry name" value="Ribokinase"/>
    <property type="match status" value="1"/>
</dbReference>
<dbReference type="InterPro" id="IPR002139">
    <property type="entry name" value="Ribo/fructo_kinase"/>
</dbReference>
<comment type="similarity">
    <text evidence="1">Belongs to the carbohydrate kinase pfkB family.</text>
</comment>
<comment type="subunit">
    <text evidence="12">Homodimer.</text>
</comment>
<comment type="activity regulation">
    <text evidence="12">Activated by a monovalent cation that binds near, but not in, the active site. The most likely occupant of the site in vivo is potassium. Ion binding induces a conformational change that may alter substrate affinity.</text>
</comment>
<keyword evidence="5 12" id="KW-0479">Metal-binding</keyword>
<evidence type="ECO:0000256" key="3">
    <source>
        <dbReference type="ARBA" id="ARBA00016943"/>
    </source>
</evidence>
<dbReference type="Gene3D" id="3.40.1190.20">
    <property type="match status" value="1"/>
</dbReference>
<comment type="caution">
    <text evidence="14">The sequence shown here is derived from an EMBL/GenBank/DDBJ whole genome shotgun (WGS) entry which is preliminary data.</text>
</comment>
<dbReference type="PANTHER" id="PTHR10584:SF166">
    <property type="entry name" value="RIBOKINASE"/>
    <property type="match status" value="1"/>
</dbReference>
<evidence type="ECO:0000256" key="11">
    <source>
        <dbReference type="ARBA" id="ARBA00023277"/>
    </source>
</evidence>
<feature type="active site" description="Proton acceptor" evidence="12">
    <location>
        <position position="240"/>
    </location>
</feature>
<dbReference type="Proteomes" id="UP001595696">
    <property type="component" value="Unassembled WGS sequence"/>
</dbReference>
<dbReference type="InterPro" id="IPR011877">
    <property type="entry name" value="Ribokinase"/>
</dbReference>
<feature type="binding site" evidence="12">
    <location>
        <position position="271"/>
    </location>
    <ligand>
        <name>K(+)</name>
        <dbReference type="ChEBI" id="CHEBI:29103"/>
    </ligand>
</feature>
<dbReference type="EMBL" id="JBHSAX010000033">
    <property type="protein sequence ID" value="MFC3966276.1"/>
    <property type="molecule type" value="Genomic_DNA"/>
</dbReference>
<feature type="binding site" evidence="12">
    <location>
        <position position="144"/>
    </location>
    <ligand>
        <name>substrate</name>
    </ligand>
</feature>
<dbReference type="RefSeq" id="WP_378616846.1">
    <property type="nucleotide sequence ID" value="NZ_JBHSAX010000033.1"/>
</dbReference>
<accession>A0ABV8E3Z0</accession>
<comment type="cofactor">
    <cofactor evidence="12">
        <name>Mg(2+)</name>
        <dbReference type="ChEBI" id="CHEBI:18420"/>
    </cofactor>
    <text evidence="12">Requires a divalent cation, most likely magnesium in vivo, as an electrophilic catalyst to aid phosphoryl group transfer. It is the chelate of the metal and the nucleotide that is the actual substrate.</text>
</comment>
<comment type="subcellular location">
    <subcellularLocation>
        <location evidence="12">Cytoplasm</location>
    </subcellularLocation>
</comment>
<sequence>MSAEPAPADVVVLGSVNMDLVATVGRRPAPGETVLGTGFAAVPGGKGANQAVAARRSGARVRFLGAVGDDVFAPALRESLVRAGIDVRGLRAAAGPSGTATIVVDGGGENSIVVVPAANHALAELDPDDLAAIAAADTLLCQLEIPVPVVAAGFAHARANGTVTVLNPSPVQRLPAEMWALVDIAVVNRGEAEAIGDVLDQVPHRVTTLGADGARYDGPDGCFTVPAVPVRAVDTTGAGDAFTGALAARWAHGPEAALRWACAAGALATTALGATTAVPDAATIAGLLAGRAPQPG</sequence>
<dbReference type="PRINTS" id="PR00990">
    <property type="entry name" value="RIBOKINASE"/>
</dbReference>
<protein>
    <recommendedName>
        <fullName evidence="3 12">Ribokinase</fullName>
        <shortName evidence="12">RK</shortName>
        <ecNumber evidence="2 12">2.7.1.15</ecNumber>
    </recommendedName>
</protein>
<organism evidence="14 15">
    <name type="scientific">Nocardia jiangsuensis</name>
    <dbReference type="NCBI Taxonomy" id="1691563"/>
    <lineage>
        <taxon>Bacteria</taxon>
        <taxon>Bacillati</taxon>
        <taxon>Actinomycetota</taxon>
        <taxon>Actinomycetes</taxon>
        <taxon>Mycobacteriales</taxon>
        <taxon>Nocardiaceae</taxon>
        <taxon>Nocardia</taxon>
    </lineage>
</organism>
<keyword evidence="9 12" id="KW-0460">Magnesium</keyword>
<dbReference type="PANTHER" id="PTHR10584">
    <property type="entry name" value="SUGAR KINASE"/>
    <property type="match status" value="1"/>
</dbReference>
<feature type="binding site" evidence="12">
    <location>
        <position position="236"/>
    </location>
    <ligand>
        <name>K(+)</name>
        <dbReference type="ChEBI" id="CHEBI:29103"/>
    </ligand>
</feature>
<evidence type="ECO:0000256" key="5">
    <source>
        <dbReference type="ARBA" id="ARBA00022723"/>
    </source>
</evidence>
<feature type="binding site" evidence="12">
    <location>
        <position position="234"/>
    </location>
    <ligand>
        <name>K(+)</name>
        <dbReference type="ChEBI" id="CHEBI:29103"/>
    </ligand>
</feature>
<feature type="binding site" evidence="12">
    <location>
        <begin position="239"/>
        <end position="240"/>
    </location>
    <ligand>
        <name>ATP</name>
        <dbReference type="ChEBI" id="CHEBI:30616"/>
    </ligand>
</feature>
<comment type="similarity">
    <text evidence="12">Belongs to the carbohydrate kinase PfkB family. Ribokinase subfamily.</text>
</comment>
<feature type="binding site" evidence="12">
    <location>
        <begin position="45"/>
        <end position="49"/>
    </location>
    <ligand>
        <name>substrate</name>
    </ligand>
</feature>
<evidence type="ECO:0000313" key="14">
    <source>
        <dbReference type="EMBL" id="MFC3966276.1"/>
    </source>
</evidence>
<keyword evidence="11 12" id="KW-0119">Carbohydrate metabolism</keyword>
<comment type="caution">
    <text evidence="12">Lacks conserved residue(s) required for the propagation of feature annotation.</text>
</comment>
<evidence type="ECO:0000256" key="4">
    <source>
        <dbReference type="ARBA" id="ARBA00022679"/>
    </source>
</evidence>
<keyword evidence="8 12" id="KW-0067">ATP-binding</keyword>